<dbReference type="AlphaFoldDB" id="A0A6A5GGM3"/>
<sequence>MVDEIYYWSKNSGPRDEKDHDRNKFCRFFMSFLKTEAVIMKTYHLDASTSSKIWKQFDHSLARQDLVPFVKYSLNKKKRWEAQGGVSLLKELKDAYDDMNVLVANRVCLRSSPYFCVAPAHHYFLHFFRYFPIRHLHRMNSDSSYQCQSGSSIWGQSYKSLLPENRRSEKTEANSEEPMKPTVVYHIIIPPKNYEKLRNNDFRFTSSHSIVHIRRCKNMKDILMELRYDEHEELEDGMDIGDDYATVDSRSEPRKFYNLVDHVVDPTPTQLPAVQLNILFGLNFYYLIWAKPASNLSQNTIKLQRKLAFALFIQSYAMVLLFSVPINVVVFVIKTWYHSQAINNLVFVGLSVHGTISTLIMVFIHKPYRSFVMGPVNRLFYKTPIITVRSNDSATWFSSANGSAN</sequence>
<dbReference type="Pfam" id="PF10318">
    <property type="entry name" value="7TM_GPCR_Srh"/>
    <property type="match status" value="1"/>
</dbReference>
<evidence type="ECO:0000313" key="2">
    <source>
        <dbReference type="EMBL" id="KAF1753569.1"/>
    </source>
</evidence>
<comment type="caution">
    <text evidence="2">The sequence shown here is derived from an EMBL/GenBank/DDBJ whole genome shotgun (WGS) entry which is preliminary data.</text>
</comment>
<evidence type="ECO:0000313" key="3">
    <source>
        <dbReference type="Proteomes" id="UP000483820"/>
    </source>
</evidence>
<keyword evidence="1" id="KW-0472">Membrane</keyword>
<accession>A0A6A5GGM3</accession>
<organism evidence="2 3">
    <name type="scientific">Caenorhabditis remanei</name>
    <name type="common">Caenorhabditis vulgaris</name>
    <dbReference type="NCBI Taxonomy" id="31234"/>
    <lineage>
        <taxon>Eukaryota</taxon>
        <taxon>Metazoa</taxon>
        <taxon>Ecdysozoa</taxon>
        <taxon>Nematoda</taxon>
        <taxon>Chromadorea</taxon>
        <taxon>Rhabditida</taxon>
        <taxon>Rhabditina</taxon>
        <taxon>Rhabditomorpha</taxon>
        <taxon>Rhabditoidea</taxon>
        <taxon>Rhabditidae</taxon>
        <taxon>Peloderinae</taxon>
        <taxon>Caenorhabditis</taxon>
    </lineage>
</organism>
<dbReference type="InterPro" id="IPR019422">
    <property type="entry name" value="7TM_GPCR_serpentine_rcpt_Srh"/>
</dbReference>
<dbReference type="EMBL" id="WUAV01000005">
    <property type="protein sequence ID" value="KAF1753569.1"/>
    <property type="molecule type" value="Genomic_DNA"/>
</dbReference>
<protein>
    <submittedName>
        <fullName evidence="2">Uncharacterized protein</fullName>
    </submittedName>
</protein>
<feature type="transmembrane region" description="Helical" evidence="1">
    <location>
        <begin position="345"/>
        <end position="364"/>
    </location>
</feature>
<dbReference type="KEGG" id="crq:GCK72_020126"/>
<dbReference type="RefSeq" id="XP_053582309.1">
    <property type="nucleotide sequence ID" value="XM_053733396.1"/>
</dbReference>
<keyword evidence="1" id="KW-1133">Transmembrane helix</keyword>
<keyword evidence="1" id="KW-0812">Transmembrane</keyword>
<dbReference type="InterPro" id="IPR053220">
    <property type="entry name" value="Nematode_rcpt-like_serp_H"/>
</dbReference>
<reference evidence="2 3" key="1">
    <citation type="submission" date="2019-12" db="EMBL/GenBank/DDBJ databases">
        <title>Chromosome-level assembly of the Caenorhabditis remanei genome.</title>
        <authorList>
            <person name="Teterina A.A."/>
            <person name="Willis J.H."/>
            <person name="Phillips P.C."/>
        </authorList>
    </citation>
    <scope>NUCLEOTIDE SEQUENCE [LARGE SCALE GENOMIC DNA]</scope>
    <source>
        <strain evidence="2 3">PX506</strain>
        <tissue evidence="2">Whole organism</tissue>
    </source>
</reference>
<gene>
    <name evidence="2" type="ORF">GCK72_020126</name>
</gene>
<dbReference type="CTD" id="9819501"/>
<feature type="transmembrane region" description="Helical" evidence="1">
    <location>
        <begin position="309"/>
        <end position="333"/>
    </location>
</feature>
<dbReference type="PANTHER" id="PTHR22941">
    <property type="entry name" value="SERPENTINE RECEPTOR"/>
    <property type="match status" value="1"/>
</dbReference>
<dbReference type="GeneID" id="9819501"/>
<evidence type="ECO:0000256" key="1">
    <source>
        <dbReference type="SAM" id="Phobius"/>
    </source>
</evidence>
<dbReference type="PANTHER" id="PTHR22941:SF299">
    <property type="entry name" value="SERPENTINE RECEPTOR, CLASS H"/>
    <property type="match status" value="1"/>
</dbReference>
<name>A0A6A5GGM3_CAERE</name>
<proteinExistence type="predicted"/>
<dbReference type="Proteomes" id="UP000483820">
    <property type="component" value="Chromosome V"/>
</dbReference>